<proteinExistence type="predicted"/>
<reference evidence="3" key="1">
    <citation type="journal article" date="2019" name="Int. J. Syst. Evol. Microbiol.">
        <title>The Global Catalogue of Microorganisms (GCM) 10K type strain sequencing project: providing services to taxonomists for standard genome sequencing and annotation.</title>
        <authorList>
            <consortium name="The Broad Institute Genomics Platform"/>
            <consortium name="The Broad Institute Genome Sequencing Center for Infectious Disease"/>
            <person name="Wu L."/>
            <person name="Ma J."/>
        </authorList>
    </citation>
    <scope>NUCLEOTIDE SEQUENCE [LARGE SCALE GENOMIC DNA]</scope>
    <source>
        <strain evidence="3">JCM 17137</strain>
    </source>
</reference>
<dbReference type="InterPro" id="IPR002525">
    <property type="entry name" value="Transp_IS110-like_N"/>
</dbReference>
<evidence type="ECO:0000259" key="1">
    <source>
        <dbReference type="Pfam" id="PF01548"/>
    </source>
</evidence>
<protein>
    <recommendedName>
        <fullName evidence="1">Transposase IS110-like N-terminal domain-containing protein</fullName>
    </recommendedName>
</protein>
<gene>
    <name evidence="2" type="ORF">GCM10022402_50180</name>
</gene>
<dbReference type="EMBL" id="BAABDD010000073">
    <property type="protein sequence ID" value="GAA3767633.1"/>
    <property type="molecule type" value="Genomic_DNA"/>
</dbReference>
<dbReference type="Pfam" id="PF01548">
    <property type="entry name" value="DEDD_Tnp_IS110"/>
    <property type="match status" value="1"/>
</dbReference>
<accession>A0ABP7GL75</accession>
<evidence type="ECO:0000313" key="3">
    <source>
        <dbReference type="Proteomes" id="UP001500908"/>
    </source>
</evidence>
<keyword evidence="3" id="KW-1185">Reference proteome</keyword>
<comment type="caution">
    <text evidence="2">The sequence shown here is derived from an EMBL/GenBank/DDBJ whole genome shotgun (WGS) entry which is preliminary data.</text>
</comment>
<organism evidence="2 3">
    <name type="scientific">Salinactinospora qingdaonensis</name>
    <dbReference type="NCBI Taxonomy" id="702744"/>
    <lineage>
        <taxon>Bacteria</taxon>
        <taxon>Bacillati</taxon>
        <taxon>Actinomycetota</taxon>
        <taxon>Actinomycetes</taxon>
        <taxon>Streptosporangiales</taxon>
        <taxon>Nocardiopsidaceae</taxon>
        <taxon>Salinactinospora</taxon>
    </lineage>
</organism>
<sequence>MTPAGKTVFDKRLPNSEPKLRQMLDKLTAKHGTVLVVVDQPASIGALPLAVARDAGCQVAYLPAPDHAAHGRPLSR</sequence>
<dbReference type="Proteomes" id="UP001500908">
    <property type="component" value="Unassembled WGS sequence"/>
</dbReference>
<evidence type="ECO:0000313" key="2">
    <source>
        <dbReference type="EMBL" id="GAA3767633.1"/>
    </source>
</evidence>
<feature type="domain" description="Transposase IS110-like N-terminal" evidence="1">
    <location>
        <begin position="1"/>
        <end position="64"/>
    </location>
</feature>
<name>A0ABP7GL75_9ACTN</name>